<dbReference type="InterPro" id="IPR001841">
    <property type="entry name" value="Znf_RING"/>
</dbReference>
<dbReference type="Gene3D" id="1.20.58.1520">
    <property type="match status" value="1"/>
</dbReference>
<dbReference type="SMART" id="SM00184">
    <property type="entry name" value="RING"/>
    <property type="match status" value="1"/>
</dbReference>
<dbReference type="GO" id="GO:0061630">
    <property type="term" value="F:ubiquitin protein ligase activity"/>
    <property type="evidence" value="ECO:0007669"/>
    <property type="project" value="TreeGrafter"/>
</dbReference>
<dbReference type="Pfam" id="PF03999">
    <property type="entry name" value="MAP65_ASE1"/>
    <property type="match status" value="1"/>
</dbReference>
<sequence>MATNGRMSVVEDLVKYLDSSMSKLNRIWTEIGIVDYQRKERAQTAMLHLQNLLQDMVQEEEALKHQITKRIEKYTQEVKTLCNELEIPQFEPCGKLSMLQCEKDLRAKVESLSQEKQDRLNTLKTLKDQDQHLCDAMCLTPYYIPTGSTPSNDQLKALEQHVNSLKAEKEKRFVEFVSKKKQIVELFHEIDRNPQSDFECDVICEEDNTFLLSTENMKSLKVLLTELEEQKEDMQKEVTELWGRISCLWDRLEISEAERSHFKKDKSGIKAPLIEALKVEIAKCEKLKFDNIQRFVEGMRKEIVEWWDKCFFSREQREDFTAYFNENYTEALLDEHEREVKKLKKYYEDHKQMFESLEKWDCFFRQMIEMERKANDPNRFNNRGGKLLQEEKARKKVLKDLPKIEEDLKETVIKWEAENGRPFLVEGVALDVFVQRQWEAYEEQKVKEKEQRHKAKARLMEEEMIYGSKPSTPAKKRFLTTPTKTPSSKLRKLEDGSSSRISVQVRLRVKLNDTTKTPMSCSKIQHSSVFASPAMKAPMSASKYTPGCKTTRRRSLRGNRKVLSERNAGPPNTALFSHTTVSSHGQTAPPLHYDASMASMGSYQDFERNLNHPTRASCRSSMMPRGSPSIYLKAVLMWIGACLIMPVASSQKDAQNQLLQHYQHLLPKSPTYHLGGQLSPGSLVPSSEHFIGREEGATYVSDLRPLTALQASATSERNASFFSTHSPPLINLSPNLSPTAEPQRVSPFYDLRETTRRRSFYASSAAGIDWKRLGGLLIQCQPQSYTARGLVAHKESTHRASSLGILAMLADTGSLPKVGYLSDFQNSCSQPMQNPAQICSGRHVEDTSRKSESPSRKRRKTSNSYIDLTNHSPSPPPTWSRERTEAERLGVSRRRVSSQRRVSGDSRRLIAERSNTPRARRRLVMSLKVTHKYMTHFGAQKKCCYVSMLCCHSGVSSVMENFSSAASGYFSERIDSQVPGFSSQPDESERVTEPELWDSAFRFVVQSAVNCLFDSANARLGNIYNDNSGNENRTQASNRQTNLQGVNTSLRMQPADTASNTPLDTGSAHRSFSQGGQSERTSSLHPEENGQNNGTTVLFENQMYTVPPRGVYVSVFLRQFDSQQVIAPLTRTHHYHPYRNMLLLNLRGRRTMPREHRPQSFALDGQGRGAHNSNITRWRPVQREALQPMDGLITESYNHRSDNYEDTVYNENEHLLQHLGAELGRAPQAEASNEHQSPTPGANVDSGDQIPTPGANVDSGDQIPTPQVDDSVRESEETGAGLDFHSSVFVRGPNNSPGSLAVLFNQLLQQFYQEAMKWIFLTAVWHPRQENLRNMLSTIADLVQEPGLSVTNSMLQGFMTGITITYNTQFQRLLQILNPLSGLDTLPPTTATYFRIQSLLFNINLAPRQLLHRFSDIVRTAMTAMIQQHNAQVIDQPRRPGTRRRTRDRNPTPQNESGQEPRAFQPPHLMNPRQIHPASLHPHHLHGAPQQVMFEMEQVPVSTPVSMAPYAIPVCAGPHLPVCTGAHHPVCSTAPTWSIPGCSVQLPSCNMQHIPACSLPQIPFHPSSIPPLFHHHHHPATSHIPPQHLAPPTHFNPSARGVHRSEEEVSGLIDQRSRFPLHPGTLHPHGATPFTASPPVMLQEPHVHPTPHDIYGPFHRHFARQRSGGRNSRLRSLPLPPPPYPGFLLHFLAMLGNPPMPYGRDFHEDATEVENYEALLNLAERLGEAKPKGLTKPEIEQLPAYRFNKENHHSDMDQTSCVVCMCDFENRQLLRVLPCSHEFHAKCVDKWLKTNRTCPICRADATEIASQSD</sequence>
<dbReference type="SUPFAM" id="SSF57850">
    <property type="entry name" value="RING/U-box"/>
    <property type="match status" value="1"/>
</dbReference>
<dbReference type="GO" id="GO:0016567">
    <property type="term" value="P:protein ubiquitination"/>
    <property type="evidence" value="ECO:0007669"/>
    <property type="project" value="TreeGrafter"/>
</dbReference>
<feature type="region of interest" description="Disordered" evidence="5">
    <location>
        <begin position="470"/>
        <end position="497"/>
    </location>
</feature>
<dbReference type="PANTHER" id="PTHR46171:SF3">
    <property type="entry name" value="GH10160P"/>
    <property type="match status" value="1"/>
</dbReference>
<gene>
    <name evidence="6" type="ORF">CGI_10023983</name>
</gene>
<feature type="compositionally biased region" description="Basic and acidic residues" evidence="5">
    <location>
        <begin position="842"/>
        <end position="855"/>
    </location>
</feature>
<feature type="region of interest" description="Disordered" evidence="5">
    <location>
        <begin position="1428"/>
        <end position="1484"/>
    </location>
</feature>
<feature type="coiled-coil region" evidence="4">
    <location>
        <begin position="217"/>
        <end position="244"/>
    </location>
</feature>
<evidence type="ECO:0000256" key="2">
    <source>
        <dbReference type="ARBA" id="ARBA00022771"/>
    </source>
</evidence>
<evidence type="ECO:0000256" key="4">
    <source>
        <dbReference type="SAM" id="Coils"/>
    </source>
</evidence>
<dbReference type="EMBL" id="JH815886">
    <property type="protein sequence ID" value="EKC33083.1"/>
    <property type="molecule type" value="Genomic_DNA"/>
</dbReference>
<feature type="compositionally biased region" description="Polar residues" evidence="5">
    <location>
        <begin position="1230"/>
        <end position="1240"/>
    </location>
</feature>
<feature type="region of interest" description="Disordered" evidence="5">
    <location>
        <begin position="1049"/>
        <end position="1094"/>
    </location>
</feature>
<dbReference type="Gene3D" id="3.30.40.10">
    <property type="entry name" value="Zinc/RING finger domain, C3HC4 (zinc finger)"/>
    <property type="match status" value="1"/>
</dbReference>
<feature type="region of interest" description="Disordered" evidence="5">
    <location>
        <begin position="563"/>
        <end position="593"/>
    </location>
</feature>
<name>K1QGU0_MAGGI</name>
<dbReference type="InterPro" id="IPR013083">
    <property type="entry name" value="Znf_RING/FYVE/PHD"/>
</dbReference>
<accession>K1QGU0</accession>
<dbReference type="Pfam" id="PF13639">
    <property type="entry name" value="zf-RING_2"/>
    <property type="match status" value="1"/>
</dbReference>
<evidence type="ECO:0000313" key="6">
    <source>
        <dbReference type="EMBL" id="EKC33083.1"/>
    </source>
</evidence>
<keyword evidence="2" id="KW-0863">Zinc-finger</keyword>
<feature type="coiled-coil region" evidence="4">
    <location>
        <begin position="39"/>
        <end position="84"/>
    </location>
</feature>
<dbReference type="PROSITE" id="PS50089">
    <property type="entry name" value="ZF_RING_2"/>
    <property type="match status" value="1"/>
</dbReference>
<feature type="compositionally biased region" description="Basic and acidic residues" evidence="5">
    <location>
        <begin position="880"/>
        <end position="890"/>
    </location>
</feature>
<organism evidence="6">
    <name type="scientific">Magallana gigas</name>
    <name type="common">Pacific oyster</name>
    <name type="synonym">Crassostrea gigas</name>
    <dbReference type="NCBI Taxonomy" id="29159"/>
    <lineage>
        <taxon>Eukaryota</taxon>
        <taxon>Metazoa</taxon>
        <taxon>Spiralia</taxon>
        <taxon>Lophotrochozoa</taxon>
        <taxon>Mollusca</taxon>
        <taxon>Bivalvia</taxon>
        <taxon>Autobranchia</taxon>
        <taxon>Pteriomorphia</taxon>
        <taxon>Ostreida</taxon>
        <taxon>Ostreoidea</taxon>
        <taxon>Ostreidae</taxon>
        <taxon>Magallana</taxon>
    </lineage>
</organism>
<keyword evidence="1" id="KW-0479">Metal-binding</keyword>
<evidence type="ECO:0000256" key="5">
    <source>
        <dbReference type="SAM" id="MobiDB-lite"/>
    </source>
</evidence>
<dbReference type="PANTHER" id="PTHR46171">
    <property type="entry name" value="GH10160P"/>
    <property type="match status" value="1"/>
</dbReference>
<keyword evidence="4" id="KW-0175">Coiled coil</keyword>
<dbReference type="FunFam" id="3.30.40.10:FF:000024">
    <property type="entry name" value="RING finger protein 44 isoform X1"/>
    <property type="match status" value="1"/>
</dbReference>
<dbReference type="GO" id="GO:0008270">
    <property type="term" value="F:zinc ion binding"/>
    <property type="evidence" value="ECO:0007669"/>
    <property type="project" value="UniProtKB-KW"/>
</dbReference>
<dbReference type="InParanoid" id="K1QGU0"/>
<dbReference type="HOGENOM" id="CLU_237794_0_0_1"/>
<proteinExistence type="predicted"/>
<feature type="region of interest" description="Disordered" evidence="5">
    <location>
        <begin position="831"/>
        <end position="907"/>
    </location>
</feature>
<evidence type="ECO:0000256" key="1">
    <source>
        <dbReference type="ARBA" id="ARBA00022723"/>
    </source>
</evidence>
<evidence type="ECO:0000256" key="3">
    <source>
        <dbReference type="ARBA" id="ARBA00022833"/>
    </source>
</evidence>
<protein>
    <submittedName>
        <fullName evidence="6">Protein regulator of cytokinesis 1</fullName>
    </submittedName>
</protein>
<feature type="region of interest" description="Disordered" evidence="5">
    <location>
        <begin position="1573"/>
        <end position="1609"/>
    </location>
</feature>
<reference evidence="6" key="1">
    <citation type="journal article" date="2012" name="Nature">
        <title>The oyster genome reveals stress adaptation and complexity of shell formation.</title>
        <authorList>
            <person name="Zhang G."/>
            <person name="Fang X."/>
            <person name="Guo X."/>
            <person name="Li L."/>
            <person name="Luo R."/>
            <person name="Xu F."/>
            <person name="Yang P."/>
            <person name="Zhang L."/>
            <person name="Wang X."/>
            <person name="Qi H."/>
            <person name="Xiong Z."/>
            <person name="Que H."/>
            <person name="Xie Y."/>
            <person name="Holland P.W."/>
            <person name="Paps J."/>
            <person name="Zhu Y."/>
            <person name="Wu F."/>
            <person name="Chen Y."/>
            <person name="Wang J."/>
            <person name="Peng C."/>
            <person name="Meng J."/>
            <person name="Yang L."/>
            <person name="Liu J."/>
            <person name="Wen B."/>
            <person name="Zhang N."/>
            <person name="Huang Z."/>
            <person name="Zhu Q."/>
            <person name="Feng Y."/>
            <person name="Mount A."/>
            <person name="Hedgecock D."/>
            <person name="Xu Z."/>
            <person name="Liu Y."/>
            <person name="Domazet-Loso T."/>
            <person name="Du Y."/>
            <person name="Sun X."/>
            <person name="Zhang S."/>
            <person name="Liu B."/>
            <person name="Cheng P."/>
            <person name="Jiang X."/>
            <person name="Li J."/>
            <person name="Fan D."/>
            <person name="Wang W."/>
            <person name="Fu W."/>
            <person name="Wang T."/>
            <person name="Wang B."/>
            <person name="Zhang J."/>
            <person name="Peng Z."/>
            <person name="Li Y."/>
            <person name="Li N."/>
            <person name="Wang J."/>
            <person name="Chen M."/>
            <person name="He Y."/>
            <person name="Tan F."/>
            <person name="Song X."/>
            <person name="Zheng Q."/>
            <person name="Huang R."/>
            <person name="Yang H."/>
            <person name="Du X."/>
            <person name="Chen L."/>
            <person name="Yang M."/>
            <person name="Gaffney P.M."/>
            <person name="Wang S."/>
            <person name="Luo L."/>
            <person name="She Z."/>
            <person name="Ming Y."/>
            <person name="Huang W."/>
            <person name="Zhang S."/>
            <person name="Huang B."/>
            <person name="Zhang Y."/>
            <person name="Qu T."/>
            <person name="Ni P."/>
            <person name="Miao G."/>
            <person name="Wang J."/>
            <person name="Wang Q."/>
            <person name="Steinberg C.E."/>
            <person name="Wang H."/>
            <person name="Li N."/>
            <person name="Qian L."/>
            <person name="Zhang G."/>
            <person name="Li Y."/>
            <person name="Yang H."/>
            <person name="Liu X."/>
            <person name="Wang J."/>
            <person name="Yin Y."/>
            <person name="Wang J."/>
        </authorList>
    </citation>
    <scope>NUCLEOTIDE SEQUENCE [LARGE SCALE GENOMIC DNA]</scope>
    <source>
        <strain evidence="6">05x7-T-G4-1.051#20</strain>
    </source>
</reference>
<feature type="compositionally biased region" description="Polar residues" evidence="5">
    <location>
        <begin position="574"/>
        <end position="586"/>
    </location>
</feature>
<keyword evidence="3" id="KW-0862">Zinc</keyword>
<feature type="compositionally biased region" description="Polar residues" evidence="5">
    <location>
        <begin position="862"/>
        <end position="872"/>
    </location>
</feature>
<feature type="region of interest" description="Disordered" evidence="5">
    <location>
        <begin position="1227"/>
        <end position="1277"/>
    </location>
</feature>